<name>A0A484GA82_COLOR</name>
<dbReference type="EMBL" id="AMCV02000001">
    <property type="protein sequence ID" value="TDZ26435.1"/>
    <property type="molecule type" value="Genomic_DNA"/>
</dbReference>
<evidence type="ECO:0000256" key="1">
    <source>
        <dbReference type="SAM" id="SignalP"/>
    </source>
</evidence>
<protein>
    <submittedName>
        <fullName evidence="2">Uncharacterized protein</fullName>
    </submittedName>
</protein>
<dbReference type="Proteomes" id="UP000014480">
    <property type="component" value="Unassembled WGS sequence"/>
</dbReference>
<feature type="chain" id="PRO_5019739807" evidence="1">
    <location>
        <begin position="17"/>
        <end position="85"/>
    </location>
</feature>
<evidence type="ECO:0000313" key="2">
    <source>
        <dbReference type="EMBL" id="TDZ26435.1"/>
    </source>
</evidence>
<evidence type="ECO:0000313" key="3">
    <source>
        <dbReference type="Proteomes" id="UP000014480"/>
    </source>
</evidence>
<accession>A0A484GA82</accession>
<organism evidence="2 3">
    <name type="scientific">Colletotrichum orbiculare (strain 104-T / ATCC 96160 / CBS 514.97 / LARS 414 / MAFF 240422)</name>
    <name type="common">Cucumber anthracnose fungus</name>
    <name type="synonym">Colletotrichum lagenarium</name>
    <dbReference type="NCBI Taxonomy" id="1213857"/>
    <lineage>
        <taxon>Eukaryota</taxon>
        <taxon>Fungi</taxon>
        <taxon>Dikarya</taxon>
        <taxon>Ascomycota</taxon>
        <taxon>Pezizomycotina</taxon>
        <taxon>Sordariomycetes</taxon>
        <taxon>Hypocreomycetidae</taxon>
        <taxon>Glomerellales</taxon>
        <taxon>Glomerellaceae</taxon>
        <taxon>Colletotrichum</taxon>
        <taxon>Colletotrichum orbiculare species complex</taxon>
    </lineage>
</organism>
<reference evidence="3" key="1">
    <citation type="journal article" date="2013" name="New Phytol.">
        <title>Comparative genomic and transcriptomic analyses reveal the hemibiotrophic stage shift of Colletotrichum fungi.</title>
        <authorList>
            <person name="Gan P."/>
            <person name="Ikeda K."/>
            <person name="Irieda H."/>
            <person name="Narusaka M."/>
            <person name="O'Connell R.J."/>
            <person name="Narusaka Y."/>
            <person name="Takano Y."/>
            <person name="Kubo Y."/>
            <person name="Shirasu K."/>
        </authorList>
    </citation>
    <scope>NUCLEOTIDE SEQUENCE [LARGE SCALE GENOMIC DNA]</scope>
    <source>
        <strain evidence="3">104-T / ATCC 96160 / CBS 514.97 / LARS 414 / MAFF 240422</strain>
    </source>
</reference>
<proteinExistence type="predicted"/>
<gene>
    <name evidence="2" type="ORF">Cob_v001270</name>
</gene>
<keyword evidence="1" id="KW-0732">Signal</keyword>
<sequence>MKFLVLYLSALGMVSAQTTTCLCLLDNANSGYTKSCCGVNTDSEIFGNICAMTKGSTKKFGDCCTDGGRRAGYFPSCLVPRPQDK</sequence>
<comment type="caution">
    <text evidence="2">The sequence shown here is derived from an EMBL/GenBank/DDBJ whole genome shotgun (WGS) entry which is preliminary data.</text>
</comment>
<keyword evidence="3" id="KW-1185">Reference proteome</keyword>
<reference evidence="3" key="2">
    <citation type="journal article" date="2019" name="Mol. Plant Microbe Interact.">
        <title>Genome sequence resources for four phytopathogenic fungi from the Colletotrichum orbiculare species complex.</title>
        <authorList>
            <person name="Gan P."/>
            <person name="Tsushima A."/>
            <person name="Narusaka M."/>
            <person name="Narusaka Y."/>
            <person name="Takano Y."/>
            <person name="Kubo Y."/>
            <person name="Shirasu K."/>
        </authorList>
    </citation>
    <scope>GENOME REANNOTATION</scope>
    <source>
        <strain evidence="3">104-T / ATCC 96160 / CBS 514.97 / LARS 414 / MAFF 240422</strain>
    </source>
</reference>
<feature type="signal peptide" evidence="1">
    <location>
        <begin position="1"/>
        <end position="16"/>
    </location>
</feature>
<dbReference type="AlphaFoldDB" id="A0A484GA82"/>